<evidence type="ECO:0000313" key="2">
    <source>
        <dbReference type="Proteomes" id="UP000054516"/>
    </source>
</evidence>
<organism evidence="1">
    <name type="scientific">Rosellinia necatrix</name>
    <name type="common">White root-rot fungus</name>
    <dbReference type="NCBI Taxonomy" id="77044"/>
    <lineage>
        <taxon>Eukaryota</taxon>
        <taxon>Fungi</taxon>
        <taxon>Dikarya</taxon>
        <taxon>Ascomycota</taxon>
        <taxon>Pezizomycotina</taxon>
        <taxon>Sordariomycetes</taxon>
        <taxon>Xylariomycetidae</taxon>
        <taxon>Xylariales</taxon>
        <taxon>Xylariaceae</taxon>
        <taxon>Rosellinia</taxon>
    </lineage>
</organism>
<accession>A0A1W2TKJ1</accession>
<protein>
    <submittedName>
        <fullName evidence="1">Uncharacterized protein</fullName>
    </submittedName>
</protein>
<proteinExistence type="predicted"/>
<gene>
    <name evidence="1" type="ORF">SAMD00023353_1202200</name>
</gene>
<evidence type="ECO:0000313" key="1">
    <source>
        <dbReference type="EMBL" id="GAP88787.2"/>
    </source>
</evidence>
<reference evidence="1" key="1">
    <citation type="submission" date="2016-03" db="EMBL/GenBank/DDBJ databases">
        <title>Draft genome sequence of Rosellinia necatrix.</title>
        <authorList>
            <person name="Kanematsu S."/>
        </authorList>
    </citation>
    <scope>NUCLEOTIDE SEQUENCE [LARGE SCALE GENOMIC DNA]</scope>
    <source>
        <strain evidence="1">W97</strain>
    </source>
</reference>
<keyword evidence="2" id="KW-1185">Reference proteome</keyword>
<dbReference type="AlphaFoldDB" id="A0A1W2TKJ1"/>
<name>A0A1W2TKJ1_ROSNE</name>
<dbReference type="Proteomes" id="UP000054516">
    <property type="component" value="Unassembled WGS sequence"/>
</dbReference>
<dbReference type="EMBL" id="DF977457">
    <property type="protein sequence ID" value="GAP88787.2"/>
    <property type="molecule type" value="Genomic_DNA"/>
</dbReference>
<sequence>MSKQPESSGVDNGFRVHEAGTVLENVAAACWGTYGALGEDGNDDEDDEERT</sequence>